<accession>A0A2T2WH63</accession>
<reference evidence="7 8" key="1">
    <citation type="journal article" date="2014" name="BMC Genomics">
        <title>Comparison of environmental and isolate Sulfobacillus genomes reveals diverse carbon, sulfur, nitrogen, and hydrogen metabolisms.</title>
        <authorList>
            <person name="Justice N.B."/>
            <person name="Norman A."/>
            <person name="Brown C.T."/>
            <person name="Singh A."/>
            <person name="Thomas B.C."/>
            <person name="Banfield J.F."/>
        </authorList>
    </citation>
    <scope>NUCLEOTIDE SEQUENCE [LARGE SCALE GENOMIC DNA]</scope>
    <source>
        <strain evidence="7">AMDSBA3</strain>
    </source>
</reference>
<keyword evidence="2" id="KW-1003">Cell membrane</keyword>
<keyword evidence="3 6" id="KW-0812">Transmembrane</keyword>
<gene>
    <name evidence="7" type="ORF">C7B45_10180</name>
</gene>
<feature type="transmembrane region" description="Helical" evidence="6">
    <location>
        <begin position="183"/>
        <end position="203"/>
    </location>
</feature>
<evidence type="ECO:0000256" key="2">
    <source>
        <dbReference type="ARBA" id="ARBA00022475"/>
    </source>
</evidence>
<evidence type="ECO:0000256" key="1">
    <source>
        <dbReference type="ARBA" id="ARBA00004651"/>
    </source>
</evidence>
<evidence type="ECO:0000256" key="6">
    <source>
        <dbReference type="SAM" id="Phobius"/>
    </source>
</evidence>
<dbReference type="Proteomes" id="UP000241848">
    <property type="component" value="Unassembled WGS sequence"/>
</dbReference>
<dbReference type="InterPro" id="IPR002797">
    <property type="entry name" value="Polysacc_synth"/>
</dbReference>
<dbReference type="PIRSF" id="PIRSF038958">
    <property type="entry name" value="PG_synth_SpoVB"/>
    <property type="match status" value="1"/>
</dbReference>
<evidence type="ECO:0000256" key="5">
    <source>
        <dbReference type="ARBA" id="ARBA00023136"/>
    </source>
</evidence>
<sequence>MAKKSVWQGAFWLSLGSFISRLVGAIYRIFLPRILGNYGVGLFQMAYPLYAILLAVSVNGIPTALAKQTAEKISQGDEAGAERLASWAQCGLGVVGLACAAAMECLAPWIAAGLLHEPAALWCIRALAPALAFVALEASFRGYFQGHQDMRPTAISQILEQVSRVMVMFPLAYHFLPQGVDKAAAGATLGAPVGAMTGMLFLARKRVRRGRWSLGRHVPWPDLWHLMTIALPMSLSGLLFPLMLMADSVFVPSRLELTGLTLHQATARFGELSGEAMPLINLTMVVGAALAVSLVPAIARAIIAKDRREANRQVDNAIHLVWLLGLPMAGGLIVLARPLTWVLYGESGASGALQVLAVGSPVLAMQQVMGTSLQASGHAWVPVRNLLVGALVKFALTWWLTPVAFWGIRGAALGSVAAAVTTAYLNWRDWVRIVGSGTDPWRTVLWPVVGTVVMVMGLHLWMISPVALTRWLRVALAVPLGIVLYGSVLVLAGETEMISQALKEH</sequence>
<feature type="transmembrane region" description="Helical" evidence="6">
    <location>
        <begin position="381"/>
        <end position="400"/>
    </location>
</feature>
<feature type="transmembrane region" description="Helical" evidence="6">
    <location>
        <begin position="445"/>
        <end position="468"/>
    </location>
</feature>
<name>A0A2T2WH63_9FIRM</name>
<evidence type="ECO:0000256" key="4">
    <source>
        <dbReference type="ARBA" id="ARBA00022989"/>
    </source>
</evidence>
<dbReference type="PANTHER" id="PTHR30250">
    <property type="entry name" value="PST FAMILY PREDICTED COLANIC ACID TRANSPORTER"/>
    <property type="match status" value="1"/>
</dbReference>
<comment type="subcellular location">
    <subcellularLocation>
        <location evidence="1">Cell membrane</location>
        <topology evidence="1">Multi-pass membrane protein</topology>
    </subcellularLocation>
</comment>
<feature type="transmembrane region" description="Helical" evidence="6">
    <location>
        <begin position="47"/>
        <end position="66"/>
    </location>
</feature>
<dbReference type="CDD" id="cd13124">
    <property type="entry name" value="MATE_SpoVB_like"/>
    <property type="match status" value="1"/>
</dbReference>
<evidence type="ECO:0000313" key="7">
    <source>
        <dbReference type="EMBL" id="PSR21569.1"/>
    </source>
</evidence>
<evidence type="ECO:0000313" key="8">
    <source>
        <dbReference type="Proteomes" id="UP000241848"/>
    </source>
</evidence>
<evidence type="ECO:0000256" key="3">
    <source>
        <dbReference type="ARBA" id="ARBA00022692"/>
    </source>
</evidence>
<keyword evidence="4 6" id="KW-1133">Transmembrane helix</keyword>
<feature type="transmembrane region" description="Helical" evidence="6">
    <location>
        <begin position="406"/>
        <end position="425"/>
    </location>
</feature>
<dbReference type="AlphaFoldDB" id="A0A2T2WH63"/>
<feature type="transmembrane region" description="Helical" evidence="6">
    <location>
        <begin position="12"/>
        <end position="35"/>
    </location>
</feature>
<dbReference type="PANTHER" id="PTHR30250:SF21">
    <property type="entry name" value="LIPID II FLIPPASE MURJ"/>
    <property type="match status" value="1"/>
</dbReference>
<feature type="transmembrane region" description="Helical" evidence="6">
    <location>
        <begin position="223"/>
        <end position="246"/>
    </location>
</feature>
<feature type="transmembrane region" description="Helical" evidence="6">
    <location>
        <begin position="474"/>
        <end position="493"/>
    </location>
</feature>
<dbReference type="InterPro" id="IPR024923">
    <property type="entry name" value="PG_synth_SpoVB"/>
</dbReference>
<dbReference type="InterPro" id="IPR050833">
    <property type="entry name" value="Poly_Biosynth_Transport"/>
</dbReference>
<protein>
    <submittedName>
        <fullName evidence="7">Polysaccharide biosynthesis protein</fullName>
    </submittedName>
</protein>
<feature type="transmembrane region" description="Helical" evidence="6">
    <location>
        <begin position="279"/>
        <end position="299"/>
    </location>
</feature>
<dbReference type="Pfam" id="PF01943">
    <property type="entry name" value="Polysacc_synt"/>
    <property type="match status" value="1"/>
</dbReference>
<proteinExistence type="predicted"/>
<organism evidence="7 8">
    <name type="scientific">Sulfobacillus acidophilus</name>
    <dbReference type="NCBI Taxonomy" id="53633"/>
    <lineage>
        <taxon>Bacteria</taxon>
        <taxon>Bacillati</taxon>
        <taxon>Bacillota</taxon>
        <taxon>Clostridia</taxon>
        <taxon>Eubacteriales</taxon>
        <taxon>Clostridiales Family XVII. Incertae Sedis</taxon>
        <taxon>Sulfobacillus</taxon>
    </lineage>
</organism>
<dbReference type="EMBL" id="PXYV01000031">
    <property type="protein sequence ID" value="PSR21569.1"/>
    <property type="molecule type" value="Genomic_DNA"/>
</dbReference>
<comment type="caution">
    <text evidence="7">The sequence shown here is derived from an EMBL/GenBank/DDBJ whole genome shotgun (WGS) entry which is preliminary data.</text>
</comment>
<feature type="transmembrane region" description="Helical" evidence="6">
    <location>
        <begin position="320"/>
        <end position="339"/>
    </location>
</feature>
<dbReference type="GO" id="GO:0005886">
    <property type="term" value="C:plasma membrane"/>
    <property type="evidence" value="ECO:0007669"/>
    <property type="project" value="UniProtKB-SubCell"/>
</dbReference>
<keyword evidence="5 6" id="KW-0472">Membrane</keyword>
<feature type="transmembrane region" description="Helical" evidence="6">
    <location>
        <begin position="87"/>
        <end position="113"/>
    </location>
</feature>